<dbReference type="SMART" id="SM01203">
    <property type="entry name" value="DUF3585"/>
    <property type="match status" value="1"/>
</dbReference>
<comment type="caution">
    <text evidence="4">The sequence shown here is derived from an EMBL/GenBank/DDBJ whole genome shotgun (WGS) entry which is preliminary data.</text>
</comment>
<gene>
    <name evidence="4" type="ORF">AALO_G00206390</name>
</gene>
<protein>
    <recommendedName>
        <fullName evidence="3">BMERB domain-containing protein</fullName>
    </recommendedName>
</protein>
<evidence type="ECO:0000259" key="3">
    <source>
        <dbReference type="PROSITE" id="PS51848"/>
    </source>
</evidence>
<keyword evidence="1" id="KW-0175">Coiled coil</keyword>
<organism evidence="4 5">
    <name type="scientific">Alosa alosa</name>
    <name type="common">allis shad</name>
    <dbReference type="NCBI Taxonomy" id="278164"/>
    <lineage>
        <taxon>Eukaryota</taxon>
        <taxon>Metazoa</taxon>
        <taxon>Chordata</taxon>
        <taxon>Craniata</taxon>
        <taxon>Vertebrata</taxon>
        <taxon>Euteleostomi</taxon>
        <taxon>Actinopterygii</taxon>
        <taxon>Neopterygii</taxon>
        <taxon>Teleostei</taxon>
        <taxon>Clupei</taxon>
        <taxon>Clupeiformes</taxon>
        <taxon>Clupeoidei</taxon>
        <taxon>Clupeidae</taxon>
        <taxon>Alosa</taxon>
    </lineage>
</organism>
<dbReference type="Proteomes" id="UP000823561">
    <property type="component" value="Chromosome 15"/>
</dbReference>
<feature type="compositionally biased region" description="Basic and acidic residues" evidence="2">
    <location>
        <begin position="157"/>
        <end position="173"/>
    </location>
</feature>
<feature type="compositionally biased region" description="Polar residues" evidence="2">
    <location>
        <begin position="120"/>
        <end position="137"/>
    </location>
</feature>
<dbReference type="PANTHER" id="PTHR23167:SF87">
    <property type="entry name" value="MICAL-LIKE PROTEIN 2"/>
    <property type="match status" value="1"/>
</dbReference>
<evidence type="ECO:0000313" key="5">
    <source>
        <dbReference type="Proteomes" id="UP000823561"/>
    </source>
</evidence>
<proteinExistence type="predicted"/>
<accession>A0AAV6G3V1</accession>
<feature type="compositionally biased region" description="Basic and acidic residues" evidence="2">
    <location>
        <begin position="1"/>
        <end position="11"/>
    </location>
</feature>
<dbReference type="InterPro" id="IPR022735">
    <property type="entry name" value="bMERB_dom"/>
</dbReference>
<evidence type="ECO:0000256" key="2">
    <source>
        <dbReference type="SAM" id="MobiDB-lite"/>
    </source>
</evidence>
<evidence type="ECO:0000256" key="1">
    <source>
        <dbReference type="SAM" id="Coils"/>
    </source>
</evidence>
<dbReference type="AlphaFoldDB" id="A0AAV6G3V1"/>
<sequence length="349" mass="39696">MIGRKLAEEKSSSTNPPWQTDGGKSIDSRGRVRLKPLDVSLTTNTTKDKPSPAWMNKSSKDNKPVLTPSKENDSAPTSWRSMLKPVKETKSVSSTDPVPPSRTESPKPKSPSRLWRGSSGKPQASGPSFSLTPSTSPAAPASLGTPTSKASTTPETTHLKETTKAPKGKPDYIPKEEILQELDEIEKNLNELEGKGVELEKQLRQFEEEEKEDVLQDELMVDWFNLIRQKQVYIRRESELVYVAKNQDLEEQQPSVEAELRRLMMKPEHLKTSFDRKREEDLMAKLVEIVNDRNAIVDGLDEDRLREEEEDEQLNKMMESLDFKKEKDKKKSPKSKWFSFKSKKDNVVS</sequence>
<dbReference type="Pfam" id="PF12130">
    <property type="entry name" value="bMERB_dom"/>
    <property type="match status" value="1"/>
</dbReference>
<name>A0AAV6G3V1_9TELE</name>
<reference evidence="4" key="1">
    <citation type="submission" date="2020-10" db="EMBL/GenBank/DDBJ databases">
        <title>Chromosome-scale genome assembly of the Allis shad, Alosa alosa.</title>
        <authorList>
            <person name="Margot Z."/>
            <person name="Christophe K."/>
            <person name="Cabau C."/>
            <person name="Louis A."/>
            <person name="Berthelot C."/>
            <person name="Parey E."/>
            <person name="Roest Crollius H."/>
            <person name="Montfort J."/>
            <person name="Robinson-Rechavi M."/>
            <person name="Bucao C."/>
            <person name="Bouchez O."/>
            <person name="Gislard M."/>
            <person name="Lluch J."/>
            <person name="Milhes M."/>
            <person name="Lampietro C."/>
            <person name="Lopez Roques C."/>
            <person name="Donnadieu C."/>
            <person name="Braasch I."/>
            <person name="Desvignes T."/>
            <person name="Postlethwait J."/>
            <person name="Bobe J."/>
            <person name="Guiguen Y."/>
        </authorList>
    </citation>
    <scope>NUCLEOTIDE SEQUENCE</scope>
    <source>
        <strain evidence="4">M-15738</strain>
        <tissue evidence="4">Blood</tissue>
    </source>
</reference>
<feature type="domain" description="BMERB" evidence="3">
    <location>
        <begin position="162"/>
        <end position="316"/>
    </location>
</feature>
<feature type="region of interest" description="Disordered" evidence="2">
    <location>
        <begin position="306"/>
        <end position="336"/>
    </location>
</feature>
<dbReference type="EMBL" id="JADWDJ010000015">
    <property type="protein sequence ID" value="KAG5269809.1"/>
    <property type="molecule type" value="Genomic_DNA"/>
</dbReference>
<feature type="region of interest" description="Disordered" evidence="2">
    <location>
        <begin position="1"/>
        <end position="173"/>
    </location>
</feature>
<evidence type="ECO:0000313" key="4">
    <source>
        <dbReference type="EMBL" id="KAG5269809.1"/>
    </source>
</evidence>
<feature type="coiled-coil region" evidence="1">
    <location>
        <begin position="175"/>
        <end position="209"/>
    </location>
</feature>
<dbReference type="InterPro" id="IPR050540">
    <property type="entry name" value="F-actin_Monoox_Mical"/>
</dbReference>
<dbReference type="PROSITE" id="PS51848">
    <property type="entry name" value="BMERB"/>
    <property type="match status" value="1"/>
</dbReference>
<keyword evidence="5" id="KW-1185">Reference proteome</keyword>
<dbReference type="PANTHER" id="PTHR23167">
    <property type="entry name" value="CALPONIN HOMOLOGY DOMAIN-CONTAINING PROTEIN DDB_G0272472-RELATED"/>
    <property type="match status" value="1"/>
</dbReference>